<dbReference type="GO" id="GO:0031419">
    <property type="term" value="F:cobalamin binding"/>
    <property type="evidence" value="ECO:0007669"/>
    <property type="project" value="InterPro"/>
</dbReference>
<keyword evidence="3" id="KW-0808">Transferase</keyword>
<dbReference type="AlphaFoldDB" id="A0A495VYC7"/>
<evidence type="ECO:0000313" key="10">
    <source>
        <dbReference type="EMBL" id="RKT53840.1"/>
    </source>
</evidence>
<protein>
    <submittedName>
        <fullName evidence="10">Radical SAM superfamily enzyme YgiQ (UPF0313 family)</fullName>
    </submittedName>
</protein>
<evidence type="ECO:0000256" key="7">
    <source>
        <dbReference type="ARBA" id="ARBA00023014"/>
    </source>
</evidence>
<gene>
    <name evidence="10" type="ORF">C8E97_2422</name>
</gene>
<dbReference type="Proteomes" id="UP000282084">
    <property type="component" value="Unassembled WGS sequence"/>
</dbReference>
<dbReference type="SFLD" id="SFLDS00029">
    <property type="entry name" value="Radical_SAM"/>
    <property type="match status" value="1"/>
</dbReference>
<dbReference type="InterPro" id="IPR006158">
    <property type="entry name" value="Cobalamin-bd"/>
</dbReference>
<dbReference type="SFLD" id="SFLDG01123">
    <property type="entry name" value="methyltransferase_(Class_B)"/>
    <property type="match status" value="1"/>
</dbReference>
<dbReference type="SFLD" id="SFLDG01082">
    <property type="entry name" value="B12-binding_domain_containing"/>
    <property type="match status" value="1"/>
</dbReference>
<dbReference type="InterPro" id="IPR006638">
    <property type="entry name" value="Elp3/MiaA/NifB-like_rSAM"/>
</dbReference>
<name>A0A495VYC7_9PSEU</name>
<dbReference type="Gene3D" id="3.40.50.280">
    <property type="entry name" value="Cobalamin-binding domain"/>
    <property type="match status" value="1"/>
</dbReference>
<feature type="domain" description="Radical SAM core" evidence="9">
    <location>
        <begin position="235"/>
        <end position="463"/>
    </location>
</feature>
<dbReference type="InterPro" id="IPR023404">
    <property type="entry name" value="rSAM_horseshoe"/>
</dbReference>
<dbReference type="RefSeq" id="WP_121004654.1">
    <property type="nucleotide sequence ID" value="NZ_RBXO01000001.1"/>
</dbReference>
<keyword evidence="11" id="KW-1185">Reference proteome</keyword>
<reference evidence="10 11" key="1">
    <citation type="submission" date="2018-10" db="EMBL/GenBank/DDBJ databases">
        <title>Sequencing the genomes of 1000 actinobacteria strains.</title>
        <authorList>
            <person name="Klenk H.-P."/>
        </authorList>
    </citation>
    <scope>NUCLEOTIDE SEQUENCE [LARGE SCALE GENOMIC DNA]</scope>
    <source>
        <strain evidence="10 11">DSM 43800</strain>
    </source>
</reference>
<dbReference type="InterPro" id="IPR007197">
    <property type="entry name" value="rSAM"/>
</dbReference>
<dbReference type="GO" id="GO:0051539">
    <property type="term" value="F:4 iron, 4 sulfur cluster binding"/>
    <property type="evidence" value="ECO:0007669"/>
    <property type="project" value="UniProtKB-KW"/>
</dbReference>
<evidence type="ECO:0000259" key="8">
    <source>
        <dbReference type="PROSITE" id="PS51332"/>
    </source>
</evidence>
<dbReference type="CDD" id="cd01335">
    <property type="entry name" value="Radical_SAM"/>
    <property type="match status" value="1"/>
</dbReference>
<keyword evidence="2" id="KW-0489">Methyltransferase</keyword>
<accession>A0A495VYC7</accession>
<evidence type="ECO:0000313" key="11">
    <source>
        <dbReference type="Proteomes" id="UP000282084"/>
    </source>
</evidence>
<proteinExistence type="predicted"/>
<dbReference type="PROSITE" id="PS51332">
    <property type="entry name" value="B12_BINDING"/>
    <property type="match status" value="1"/>
</dbReference>
<dbReference type="GO" id="GO:0046872">
    <property type="term" value="F:metal ion binding"/>
    <property type="evidence" value="ECO:0007669"/>
    <property type="project" value="UniProtKB-KW"/>
</dbReference>
<keyword evidence="6" id="KW-0408">Iron</keyword>
<dbReference type="PANTHER" id="PTHR43409">
    <property type="entry name" value="ANAEROBIC MAGNESIUM-PROTOPORPHYRIN IX MONOMETHYL ESTER CYCLASE-RELATED"/>
    <property type="match status" value="1"/>
</dbReference>
<evidence type="ECO:0000259" key="9">
    <source>
        <dbReference type="PROSITE" id="PS51918"/>
    </source>
</evidence>
<dbReference type="Gene3D" id="3.80.30.20">
    <property type="entry name" value="tm_1862 like domain"/>
    <property type="match status" value="1"/>
</dbReference>
<sequence length="553" mass="61874">MLLVLAGLGPYFKSRDDLIGSFFDQVAAPTLEETYRDGGQPGFRLDSLCFRGPDGERHALLRPELSGSLSLAAGRLRTIERRPIPSLVAFTLGSILYHAGLDHEHLPLESIWAEEAEPRSGSIDLVLLSTTFICDRYTLARAVRWITTRYPGVPIVLGGQFTNLKYRLVLRDHPEVTCVVRGDGEVALPAVVRAIRGGGDLGAIPNVVYREPDGSIGQTGVEYVDLDAHPSPVFPGELPIVPYESMRGCPFSCKFCSFPAASPKWRYKSAEKIISDWRDYCDHNGTVHIRAMDSTFTVPPRRFRQLLRELPGEGIGWEAFTRANSLVDQGVVDALAAANCRWLSIGFESMSENSLAHMDKRVRAYQNRRAFELLKDSDVGYRISFMAGYPGETPEDFRETHDFLVQDYQGHFQLYVFSLQDETMPVWQDAGKFDIRVSDLENPDYAWSHVGMDVETARSLRRNALREVRWRNDKAVALLWQTDYQSPLLPHRSAEVNYRVEKLVERVGMLPLDHPSPAEGVPLLRSLLAELGELGVLVDEAATASPSEGRVLA</sequence>
<evidence type="ECO:0000256" key="4">
    <source>
        <dbReference type="ARBA" id="ARBA00022691"/>
    </source>
</evidence>
<dbReference type="InterPro" id="IPR051198">
    <property type="entry name" value="BchE-like"/>
</dbReference>
<evidence type="ECO:0000256" key="1">
    <source>
        <dbReference type="ARBA" id="ARBA00001966"/>
    </source>
</evidence>
<dbReference type="SUPFAM" id="SSF102114">
    <property type="entry name" value="Radical SAM enzymes"/>
    <property type="match status" value="1"/>
</dbReference>
<evidence type="ECO:0000256" key="5">
    <source>
        <dbReference type="ARBA" id="ARBA00022723"/>
    </source>
</evidence>
<evidence type="ECO:0000256" key="2">
    <source>
        <dbReference type="ARBA" id="ARBA00022603"/>
    </source>
</evidence>
<dbReference type="OrthoDB" id="9801424at2"/>
<dbReference type="PANTHER" id="PTHR43409:SF7">
    <property type="entry name" value="BLL1977 PROTEIN"/>
    <property type="match status" value="1"/>
</dbReference>
<keyword evidence="4" id="KW-0949">S-adenosyl-L-methionine</keyword>
<organism evidence="10 11">
    <name type="scientific">Saccharothrix australiensis</name>
    <dbReference type="NCBI Taxonomy" id="2072"/>
    <lineage>
        <taxon>Bacteria</taxon>
        <taxon>Bacillati</taxon>
        <taxon>Actinomycetota</taxon>
        <taxon>Actinomycetes</taxon>
        <taxon>Pseudonocardiales</taxon>
        <taxon>Pseudonocardiaceae</taxon>
        <taxon>Saccharothrix</taxon>
    </lineage>
</organism>
<comment type="caution">
    <text evidence="10">The sequence shown here is derived from an EMBL/GenBank/DDBJ whole genome shotgun (WGS) entry which is preliminary data.</text>
</comment>
<dbReference type="InterPro" id="IPR058240">
    <property type="entry name" value="rSAM_sf"/>
</dbReference>
<evidence type="ECO:0000256" key="3">
    <source>
        <dbReference type="ARBA" id="ARBA00022679"/>
    </source>
</evidence>
<keyword evidence="7" id="KW-0411">Iron-sulfur</keyword>
<dbReference type="EMBL" id="RBXO01000001">
    <property type="protein sequence ID" value="RKT53840.1"/>
    <property type="molecule type" value="Genomic_DNA"/>
</dbReference>
<dbReference type="PROSITE" id="PS51918">
    <property type="entry name" value="RADICAL_SAM"/>
    <property type="match status" value="1"/>
</dbReference>
<dbReference type="GO" id="GO:0003824">
    <property type="term" value="F:catalytic activity"/>
    <property type="evidence" value="ECO:0007669"/>
    <property type="project" value="InterPro"/>
</dbReference>
<comment type="cofactor">
    <cofactor evidence="1">
        <name>[4Fe-4S] cluster</name>
        <dbReference type="ChEBI" id="CHEBI:49883"/>
    </cofactor>
</comment>
<feature type="domain" description="B12-binding" evidence="8">
    <location>
        <begin position="67"/>
        <end position="202"/>
    </location>
</feature>
<dbReference type="InterPro" id="IPR034466">
    <property type="entry name" value="Methyltransferase_Class_B"/>
</dbReference>
<keyword evidence="5" id="KW-0479">Metal-binding</keyword>
<evidence type="ECO:0000256" key="6">
    <source>
        <dbReference type="ARBA" id="ARBA00023004"/>
    </source>
</evidence>
<dbReference type="SMART" id="SM00729">
    <property type="entry name" value="Elp3"/>
    <property type="match status" value="1"/>
</dbReference>
<dbReference type="Pfam" id="PF04055">
    <property type="entry name" value="Radical_SAM"/>
    <property type="match status" value="1"/>
</dbReference>